<dbReference type="PRINTS" id="PR00455">
    <property type="entry name" value="HTHTETR"/>
</dbReference>
<reference evidence="4" key="1">
    <citation type="submission" date="2022-12" db="EMBL/GenBank/DDBJ databases">
        <title>Reference genome sequencing for broad-spectrum identification of bacterial and archaeal isolates by mass spectrometry.</title>
        <authorList>
            <person name="Sekiguchi Y."/>
            <person name="Tourlousse D.M."/>
        </authorList>
    </citation>
    <scope>NUCLEOTIDE SEQUENCE</scope>
    <source>
        <strain evidence="4">10succ1</strain>
    </source>
</reference>
<dbReference type="InterPro" id="IPR043128">
    <property type="entry name" value="Rev_trsase/Diguanyl_cyclase"/>
</dbReference>
<feature type="DNA-binding region" description="H-T-H motif" evidence="2">
    <location>
        <begin position="24"/>
        <end position="43"/>
    </location>
</feature>
<dbReference type="Pfam" id="PF00440">
    <property type="entry name" value="TetR_N"/>
    <property type="match status" value="1"/>
</dbReference>
<dbReference type="Proteomes" id="UP001144471">
    <property type="component" value="Unassembled WGS sequence"/>
</dbReference>
<dbReference type="InterPro" id="IPR050624">
    <property type="entry name" value="HTH-type_Tx_Regulator"/>
</dbReference>
<dbReference type="GO" id="GO:0003677">
    <property type="term" value="F:DNA binding"/>
    <property type="evidence" value="ECO:0007669"/>
    <property type="project" value="UniProtKB-UniRule"/>
</dbReference>
<comment type="caution">
    <text evidence="4">The sequence shown here is derived from an EMBL/GenBank/DDBJ whole genome shotgun (WGS) entry which is preliminary data.</text>
</comment>
<dbReference type="InterPro" id="IPR029787">
    <property type="entry name" value="Nucleotide_cyclase"/>
</dbReference>
<keyword evidence="5" id="KW-1185">Reference proteome</keyword>
<dbReference type="AlphaFoldDB" id="A0A9W6LQ35"/>
<sequence>MIMNSGIFNITKELFYDKGYSKTKISDITGKLGIVPGNFYRYYHSKEEILKKIVVSESRDYISKLREVNTKENFHEKLKLLLEVNLKLIFEKPHFFNLLLEVGSSGYKLEKGTLKAVNSISDITRNSIEEVLRNSTLDPFTKKTATEIIIKDLRVYLENLIKDSQGNNCPERILTLNYSEEFSHLFTFIKSICYGLGISNSVFSKIDPITKTYRREHFLDILSKSYDFLGCAEDTMELIHMSIAGISQEEENFFSQSILKDIGAFLKNAFRKNDKVGRIGYSTFLIFFTDYNSSLYKHIIDRFLQLEEMLKKKYSKVERIKVEFHHITIGGGENINFKNLFSSKDSFKEYCRKKI</sequence>
<evidence type="ECO:0000256" key="1">
    <source>
        <dbReference type="ARBA" id="ARBA00023125"/>
    </source>
</evidence>
<keyword evidence="1 2" id="KW-0238">DNA-binding</keyword>
<protein>
    <recommendedName>
        <fullName evidence="3">HTH tetR-type domain-containing protein</fullName>
    </recommendedName>
</protein>
<dbReference type="PANTHER" id="PTHR43479:SF11">
    <property type="entry name" value="ACREF_ENVCD OPERON REPRESSOR-RELATED"/>
    <property type="match status" value="1"/>
</dbReference>
<dbReference type="EMBL" id="BSDY01000026">
    <property type="protein sequence ID" value="GLI57860.1"/>
    <property type="molecule type" value="Genomic_DNA"/>
</dbReference>
<dbReference type="Gene3D" id="3.30.70.270">
    <property type="match status" value="1"/>
</dbReference>
<proteinExistence type="predicted"/>
<dbReference type="InterPro" id="IPR009057">
    <property type="entry name" value="Homeodomain-like_sf"/>
</dbReference>
<name>A0A9W6LQ35_9FUSO</name>
<evidence type="ECO:0000256" key="2">
    <source>
        <dbReference type="PROSITE-ProRule" id="PRU00335"/>
    </source>
</evidence>
<feature type="domain" description="HTH tetR-type" evidence="3">
    <location>
        <begin position="1"/>
        <end position="61"/>
    </location>
</feature>
<organism evidence="4 5">
    <name type="scientific">Propionigenium maris DSM 9537</name>
    <dbReference type="NCBI Taxonomy" id="1123000"/>
    <lineage>
        <taxon>Bacteria</taxon>
        <taxon>Fusobacteriati</taxon>
        <taxon>Fusobacteriota</taxon>
        <taxon>Fusobacteriia</taxon>
        <taxon>Fusobacteriales</taxon>
        <taxon>Fusobacteriaceae</taxon>
        <taxon>Propionigenium</taxon>
    </lineage>
</organism>
<dbReference type="InterPro" id="IPR001647">
    <property type="entry name" value="HTH_TetR"/>
</dbReference>
<evidence type="ECO:0000313" key="4">
    <source>
        <dbReference type="EMBL" id="GLI57860.1"/>
    </source>
</evidence>
<dbReference type="PANTHER" id="PTHR43479">
    <property type="entry name" value="ACREF/ENVCD OPERON REPRESSOR-RELATED"/>
    <property type="match status" value="1"/>
</dbReference>
<dbReference type="SUPFAM" id="SSF46689">
    <property type="entry name" value="Homeodomain-like"/>
    <property type="match status" value="1"/>
</dbReference>
<dbReference type="SUPFAM" id="SSF55073">
    <property type="entry name" value="Nucleotide cyclase"/>
    <property type="match status" value="1"/>
</dbReference>
<evidence type="ECO:0000259" key="3">
    <source>
        <dbReference type="PROSITE" id="PS50977"/>
    </source>
</evidence>
<gene>
    <name evidence="4" type="ORF">PM10SUCC1_33740</name>
</gene>
<dbReference type="PROSITE" id="PS50977">
    <property type="entry name" value="HTH_TETR_2"/>
    <property type="match status" value="1"/>
</dbReference>
<evidence type="ECO:0000313" key="5">
    <source>
        <dbReference type="Proteomes" id="UP001144471"/>
    </source>
</evidence>
<dbReference type="Gene3D" id="1.10.357.10">
    <property type="entry name" value="Tetracycline Repressor, domain 2"/>
    <property type="match status" value="1"/>
</dbReference>
<accession>A0A9W6LQ35</accession>